<gene>
    <name evidence="2" type="ORF">ACFPYI_00520</name>
</gene>
<accession>A0ABD5RHI6</accession>
<dbReference type="EMBL" id="JBHSQH010000001">
    <property type="protein sequence ID" value="MFC5969803.1"/>
    <property type="molecule type" value="Genomic_DNA"/>
</dbReference>
<dbReference type="Pfam" id="PF24035">
    <property type="entry name" value="DUF7344"/>
    <property type="match status" value="1"/>
</dbReference>
<dbReference type="AlphaFoldDB" id="A0ABD5RHI6"/>
<evidence type="ECO:0000259" key="1">
    <source>
        <dbReference type="Pfam" id="PF24035"/>
    </source>
</evidence>
<dbReference type="InterPro" id="IPR055768">
    <property type="entry name" value="DUF7344"/>
</dbReference>
<feature type="domain" description="DUF7344" evidence="1">
    <location>
        <begin position="28"/>
        <end position="100"/>
    </location>
</feature>
<keyword evidence="3" id="KW-1185">Reference proteome</keyword>
<comment type="caution">
    <text evidence="2">The sequence shown here is derived from an EMBL/GenBank/DDBJ whole genome shotgun (WGS) entry which is preliminary data.</text>
</comment>
<dbReference type="RefSeq" id="WP_247418142.1">
    <property type="nucleotide sequence ID" value="NZ_JALLGW010000001.1"/>
</dbReference>
<dbReference type="Proteomes" id="UP001596099">
    <property type="component" value="Unassembled WGS sequence"/>
</dbReference>
<name>A0ABD5RHI6_9EURY</name>
<sequence>MAHPQPSTVAPDTAGTGLTTVLDLDDLFEVLGSRWRRCAVRYLDDRPDDTTTEAFVDDLYAMYGTTADDREQTRTAFHHGHLPKLAALDIVEYDREAGTVAPGRTLDEAAACLTAVESARA</sequence>
<evidence type="ECO:0000313" key="3">
    <source>
        <dbReference type="Proteomes" id="UP001596099"/>
    </source>
</evidence>
<evidence type="ECO:0000313" key="2">
    <source>
        <dbReference type="EMBL" id="MFC5969803.1"/>
    </source>
</evidence>
<protein>
    <recommendedName>
        <fullName evidence="1">DUF7344 domain-containing protein</fullName>
    </recommendedName>
</protein>
<reference evidence="2 3" key="1">
    <citation type="journal article" date="2019" name="Int. J. Syst. Evol. Microbiol.">
        <title>The Global Catalogue of Microorganisms (GCM) 10K type strain sequencing project: providing services to taxonomists for standard genome sequencing and annotation.</title>
        <authorList>
            <consortium name="The Broad Institute Genomics Platform"/>
            <consortium name="The Broad Institute Genome Sequencing Center for Infectious Disease"/>
            <person name="Wu L."/>
            <person name="Ma J."/>
        </authorList>
    </citation>
    <scope>NUCLEOTIDE SEQUENCE [LARGE SCALE GENOMIC DNA]</scope>
    <source>
        <strain evidence="2 3">CGMCC 1.12543</strain>
    </source>
</reference>
<organism evidence="2 3">
    <name type="scientific">Halomarina salina</name>
    <dbReference type="NCBI Taxonomy" id="1872699"/>
    <lineage>
        <taxon>Archaea</taxon>
        <taxon>Methanobacteriati</taxon>
        <taxon>Methanobacteriota</taxon>
        <taxon>Stenosarchaea group</taxon>
        <taxon>Halobacteria</taxon>
        <taxon>Halobacteriales</taxon>
        <taxon>Natronomonadaceae</taxon>
        <taxon>Halomarina</taxon>
    </lineage>
</organism>
<proteinExistence type="predicted"/>